<dbReference type="OrthoDB" id="3831466at2"/>
<organism evidence="2 3">
    <name type="scientific">Kribbella antiqua</name>
    <dbReference type="NCBI Taxonomy" id="2512217"/>
    <lineage>
        <taxon>Bacteria</taxon>
        <taxon>Bacillati</taxon>
        <taxon>Actinomycetota</taxon>
        <taxon>Actinomycetes</taxon>
        <taxon>Propionibacteriales</taxon>
        <taxon>Kribbellaceae</taxon>
        <taxon>Kribbella</taxon>
    </lineage>
</organism>
<gene>
    <name evidence="2" type="ORF">EV646_104271</name>
</gene>
<dbReference type="AlphaFoldDB" id="A0A4R2IUW8"/>
<keyword evidence="1" id="KW-0812">Transmembrane</keyword>
<keyword evidence="1" id="KW-1133">Transmembrane helix</keyword>
<dbReference type="Proteomes" id="UP000295573">
    <property type="component" value="Unassembled WGS sequence"/>
</dbReference>
<feature type="transmembrane region" description="Helical" evidence="1">
    <location>
        <begin position="31"/>
        <end position="50"/>
    </location>
</feature>
<keyword evidence="3" id="KW-1185">Reference proteome</keyword>
<proteinExistence type="predicted"/>
<sequence>MRAEGCATSVVAALSVVVAVVGHVLAGGGPVPLAMVAPLLALMAVCWVLGEYLADEPLLSALVLAGVQFFVHVSLDGSHHVHQGIRGSLFMTATHLAALLAGVLAISRAHRWVCRVLRIFARLLPQLPVLIPVRRYVAVLAAAPVEPRLVQRWLTSNVSRRGPPLSRVIPAPS</sequence>
<comment type="caution">
    <text evidence="2">The sequence shown here is derived from an EMBL/GenBank/DDBJ whole genome shotgun (WGS) entry which is preliminary data.</text>
</comment>
<keyword evidence="1" id="KW-0472">Membrane</keyword>
<feature type="transmembrane region" description="Helical" evidence="1">
    <location>
        <begin position="57"/>
        <end position="75"/>
    </location>
</feature>
<feature type="transmembrane region" description="Helical" evidence="1">
    <location>
        <begin position="7"/>
        <end position="25"/>
    </location>
</feature>
<feature type="transmembrane region" description="Helical" evidence="1">
    <location>
        <begin position="87"/>
        <end position="106"/>
    </location>
</feature>
<protein>
    <submittedName>
        <fullName evidence="2">Uncharacterized protein</fullName>
    </submittedName>
</protein>
<name>A0A4R2IUW8_9ACTN</name>
<evidence type="ECO:0000313" key="3">
    <source>
        <dbReference type="Proteomes" id="UP000295573"/>
    </source>
</evidence>
<evidence type="ECO:0000256" key="1">
    <source>
        <dbReference type="SAM" id="Phobius"/>
    </source>
</evidence>
<evidence type="ECO:0000313" key="2">
    <source>
        <dbReference type="EMBL" id="TCO48452.1"/>
    </source>
</evidence>
<reference evidence="2 3" key="1">
    <citation type="journal article" date="2015" name="Stand. Genomic Sci.">
        <title>Genomic Encyclopedia of Bacterial and Archaeal Type Strains, Phase III: the genomes of soil and plant-associated and newly described type strains.</title>
        <authorList>
            <person name="Whitman W.B."/>
            <person name="Woyke T."/>
            <person name="Klenk H.P."/>
            <person name="Zhou Y."/>
            <person name="Lilburn T.G."/>
            <person name="Beck B.J."/>
            <person name="De Vos P."/>
            <person name="Vandamme P."/>
            <person name="Eisen J.A."/>
            <person name="Garrity G."/>
            <person name="Hugenholtz P."/>
            <person name="Kyrpides N.C."/>
        </authorList>
    </citation>
    <scope>NUCLEOTIDE SEQUENCE [LARGE SCALE GENOMIC DNA]</scope>
    <source>
        <strain evidence="2 3">VKM Ac-2541</strain>
    </source>
</reference>
<dbReference type="RefSeq" id="WP_158290957.1">
    <property type="nucleotide sequence ID" value="NZ_SLWR01000004.1"/>
</dbReference>
<accession>A0A4R2IUW8</accession>
<dbReference type="EMBL" id="SLWR01000004">
    <property type="protein sequence ID" value="TCO48452.1"/>
    <property type="molecule type" value="Genomic_DNA"/>
</dbReference>